<feature type="compositionally biased region" description="Basic and acidic residues" evidence="1">
    <location>
        <begin position="560"/>
        <end position="572"/>
    </location>
</feature>
<dbReference type="InterPro" id="IPR037747">
    <property type="entry name" value="Dok-7_PH"/>
</dbReference>
<feature type="compositionally biased region" description="Polar residues" evidence="1">
    <location>
        <begin position="344"/>
        <end position="354"/>
    </location>
</feature>
<feature type="region of interest" description="Disordered" evidence="1">
    <location>
        <begin position="325"/>
        <end position="360"/>
    </location>
</feature>
<dbReference type="GO" id="GO:0007528">
    <property type="term" value="P:neuromuscular junction development"/>
    <property type="evidence" value="ECO:0007669"/>
    <property type="project" value="TreeGrafter"/>
</dbReference>
<evidence type="ECO:0000259" key="2">
    <source>
        <dbReference type="PROSITE" id="PS50003"/>
    </source>
</evidence>
<dbReference type="Gene3D" id="2.30.29.30">
    <property type="entry name" value="Pleckstrin-homology domain (PH domain)/Phosphotyrosine-binding domain (PTB)"/>
    <property type="match status" value="2"/>
</dbReference>
<name>A0A3B3R3G8_9TELE</name>
<feature type="domain" description="PH" evidence="2">
    <location>
        <begin position="4"/>
        <end position="109"/>
    </location>
</feature>
<feature type="region of interest" description="Disordered" evidence="1">
    <location>
        <begin position="414"/>
        <end position="447"/>
    </location>
</feature>
<accession>A0A3B3R3G8</accession>
<dbReference type="InterPro" id="IPR002404">
    <property type="entry name" value="IRS_PTB"/>
</dbReference>
<proteinExistence type="predicted"/>
<dbReference type="PROSITE" id="PS50003">
    <property type="entry name" value="PH_DOMAIN"/>
    <property type="match status" value="1"/>
</dbReference>
<evidence type="ECO:0000256" key="1">
    <source>
        <dbReference type="SAM" id="MobiDB-lite"/>
    </source>
</evidence>
<dbReference type="PANTHER" id="PTHR21636:SF2">
    <property type="entry name" value="PROTEIN DOK-7"/>
    <property type="match status" value="1"/>
</dbReference>
<dbReference type="PANTHER" id="PTHR21636">
    <property type="entry name" value="PROTEIN DOK-7"/>
    <property type="match status" value="1"/>
</dbReference>
<dbReference type="SUPFAM" id="SSF50729">
    <property type="entry name" value="PH domain-like"/>
    <property type="match status" value="2"/>
</dbReference>
<dbReference type="InterPro" id="IPR037748">
    <property type="entry name" value="Dok-7_PTB"/>
</dbReference>
<reference evidence="4" key="1">
    <citation type="submission" date="2025-08" db="UniProtKB">
        <authorList>
            <consortium name="Ensembl"/>
        </authorList>
    </citation>
    <scope>IDENTIFICATION</scope>
</reference>
<feature type="region of interest" description="Disordered" evidence="1">
    <location>
        <begin position="552"/>
        <end position="573"/>
    </location>
</feature>
<dbReference type="Ensembl" id="ENSPKIT00000036850.1">
    <property type="protein sequence ID" value="ENSPKIP00000012455.1"/>
    <property type="gene ID" value="ENSPKIG00000000227.1"/>
</dbReference>
<dbReference type="STRING" id="1676925.ENSPKIP00000012455"/>
<dbReference type="AlphaFoldDB" id="A0A3B3R3G8"/>
<evidence type="ECO:0000313" key="4">
    <source>
        <dbReference type="Ensembl" id="ENSPKIP00000012455.1"/>
    </source>
</evidence>
<dbReference type="InterPro" id="IPR001849">
    <property type="entry name" value="PH_domain"/>
</dbReference>
<dbReference type="GO" id="GO:0019901">
    <property type="term" value="F:protein kinase binding"/>
    <property type="evidence" value="ECO:0007669"/>
    <property type="project" value="InterPro"/>
</dbReference>
<feature type="domain" description="IRS-type PTB" evidence="3">
    <location>
        <begin position="105"/>
        <end position="210"/>
    </location>
</feature>
<dbReference type="InterPro" id="IPR011993">
    <property type="entry name" value="PH-like_dom_sf"/>
</dbReference>
<dbReference type="CDD" id="cd13165">
    <property type="entry name" value="PTB_DOK7"/>
    <property type="match status" value="1"/>
</dbReference>
<dbReference type="SMART" id="SM01244">
    <property type="entry name" value="IRS"/>
    <property type="match status" value="1"/>
</dbReference>
<dbReference type="PROSITE" id="PS51064">
    <property type="entry name" value="IRS_PTB"/>
    <property type="match status" value="1"/>
</dbReference>
<dbReference type="GeneTree" id="ENSGT00390000015386"/>
<dbReference type="CDD" id="cd14677">
    <property type="entry name" value="PH_DOK7"/>
    <property type="match status" value="1"/>
</dbReference>
<evidence type="ECO:0000259" key="3">
    <source>
        <dbReference type="PROSITE" id="PS51064"/>
    </source>
</evidence>
<sequence length="795" mass="84349">MTDTVVVEGQAKYRDGKKWKSRWVALRKPSPVADCLVLLVYKDWSDKTKGHRERSSVTLEDICGLEPGSPYDGVSYTLAIVTLSQAVMLGFDSKEALLAWDTRIRYSLGEVHRFAVGVLAGTRLESGPATLHLCNNLLVLARDLPPAVVGQWKLSDLRRYGAVPNGFVFEGGTRCGYWAGVFFLSCLEGEQISFLFDCIVRGVSPTRGPFGLRPVLPDPNASPASMEERVRQEAQELEKRLSLLSHCSRQSSAVSTCSYGASVASDERSISSSSSETSHSDTSLGSRLTLWAEPGPRASGAVEPLVQAQGRGPLHTEEGLGAAITTATRVLSKPTRSRGLQEIGRQSSSDSGIATGSHSSYSGSFSSYTGSLDIGQGDEFGSLLSLPERNVCTCPAAEYQVPSSLRPLYDTPRNLRQCAPPRDQLAPLAPDAGGGGADPSVSRRPAVQSGPELGELAQVSMDSALKLPAPQKHGPTLDLRAGEVVPPAASLLESHETFSLQSGMARPLFAACPVCGKTKCNHSFNLNYITHEQCYSAMKKCGKQGTTLPHSGVLAVPTGSDKKPMKKEDKGKGGVAYEAMEGRGVEKSSEVDDRSSYELMGSCGQQRLYADSEGAVSSMGSSTMAKAHRQTSDPKGGYELMASTIDAPRRGGVNPAECGSASAVLGNVAAAAPPERPRGGGPTYVNIPISPASKKQLHYMELELQEPGSAVRGNGAHLRGRSKSTPSLSPVCARLASAPALHGHLCASARPHTLSMLLIATLCCSGRGGEQLPCSLTFLENRTVNLYSRFPAVDG</sequence>
<dbReference type="InterPro" id="IPR037746">
    <property type="entry name" value="Dok-7"/>
</dbReference>
<organism evidence="4 5">
    <name type="scientific">Paramormyrops kingsleyae</name>
    <dbReference type="NCBI Taxonomy" id="1676925"/>
    <lineage>
        <taxon>Eukaryota</taxon>
        <taxon>Metazoa</taxon>
        <taxon>Chordata</taxon>
        <taxon>Craniata</taxon>
        <taxon>Vertebrata</taxon>
        <taxon>Euteleostomi</taxon>
        <taxon>Actinopterygii</taxon>
        <taxon>Neopterygii</taxon>
        <taxon>Teleostei</taxon>
        <taxon>Osteoglossocephala</taxon>
        <taxon>Osteoglossomorpha</taxon>
        <taxon>Osteoglossiformes</taxon>
        <taxon>Mormyridae</taxon>
        <taxon>Paramormyrops</taxon>
    </lineage>
</organism>
<dbReference type="Pfam" id="PF02174">
    <property type="entry name" value="IRS"/>
    <property type="match status" value="1"/>
</dbReference>
<dbReference type="FunFam" id="2.30.29.30:FF:000275">
    <property type="entry name" value="Docking protein 7"/>
    <property type="match status" value="1"/>
</dbReference>
<keyword evidence="5" id="KW-1185">Reference proteome</keyword>
<evidence type="ECO:0000313" key="5">
    <source>
        <dbReference type="Proteomes" id="UP000261540"/>
    </source>
</evidence>
<dbReference type="Proteomes" id="UP000261540">
    <property type="component" value="Unplaced"/>
</dbReference>
<reference evidence="4" key="2">
    <citation type="submission" date="2025-09" db="UniProtKB">
        <authorList>
            <consortium name="Ensembl"/>
        </authorList>
    </citation>
    <scope>IDENTIFICATION</scope>
</reference>
<protein>
    <submittedName>
        <fullName evidence="4">Docking protein 7</fullName>
    </submittedName>
</protein>